<name>A0ABT8F7W6_9BACT</name>
<evidence type="ECO:0000313" key="2">
    <source>
        <dbReference type="EMBL" id="MDN4166532.1"/>
    </source>
</evidence>
<evidence type="ECO:0000259" key="1">
    <source>
        <dbReference type="PROSITE" id="PS51186"/>
    </source>
</evidence>
<dbReference type="PROSITE" id="PS51186">
    <property type="entry name" value="GNAT"/>
    <property type="match status" value="1"/>
</dbReference>
<feature type="domain" description="N-acetyltransferase" evidence="1">
    <location>
        <begin position="1"/>
        <end position="143"/>
    </location>
</feature>
<dbReference type="CDD" id="cd04301">
    <property type="entry name" value="NAT_SF"/>
    <property type="match status" value="1"/>
</dbReference>
<dbReference type="SUPFAM" id="SSF55729">
    <property type="entry name" value="Acyl-CoA N-acyltransferases (Nat)"/>
    <property type="match status" value="1"/>
</dbReference>
<gene>
    <name evidence="2" type="ORF">QWY31_13565</name>
</gene>
<comment type="caution">
    <text evidence="2">The sequence shown here is derived from an EMBL/GenBank/DDBJ whole genome shotgun (WGS) entry which is preliminary data.</text>
</comment>
<dbReference type="PANTHER" id="PTHR13355">
    <property type="entry name" value="GLUCOSAMINE 6-PHOSPHATE N-ACETYLTRANSFERASE"/>
    <property type="match status" value="1"/>
</dbReference>
<reference evidence="2" key="1">
    <citation type="submission" date="2023-06" db="EMBL/GenBank/DDBJ databases">
        <title>Cytophagales bacterium Strain LB-30, isolated from soil.</title>
        <authorList>
            <person name="Liu B."/>
        </authorList>
    </citation>
    <scope>NUCLEOTIDE SEQUENCE</scope>
    <source>
        <strain evidence="2">LB-30</strain>
    </source>
</reference>
<keyword evidence="2" id="KW-0012">Acyltransferase</keyword>
<dbReference type="GO" id="GO:0016746">
    <property type="term" value="F:acyltransferase activity"/>
    <property type="evidence" value="ECO:0007669"/>
    <property type="project" value="UniProtKB-KW"/>
</dbReference>
<keyword evidence="2" id="KW-0808">Transferase</keyword>
<organism evidence="2 3">
    <name type="scientific">Shiella aurantiaca</name>
    <dbReference type="NCBI Taxonomy" id="3058365"/>
    <lineage>
        <taxon>Bacteria</taxon>
        <taxon>Pseudomonadati</taxon>
        <taxon>Bacteroidota</taxon>
        <taxon>Cytophagia</taxon>
        <taxon>Cytophagales</taxon>
        <taxon>Shiellaceae</taxon>
        <taxon>Shiella</taxon>
    </lineage>
</organism>
<accession>A0ABT8F7W6</accession>
<dbReference type="EC" id="2.3.1.-" evidence="2"/>
<dbReference type="Proteomes" id="UP001168552">
    <property type="component" value="Unassembled WGS sequence"/>
</dbReference>
<dbReference type="EMBL" id="JAUHJS010000007">
    <property type="protein sequence ID" value="MDN4166532.1"/>
    <property type="molecule type" value="Genomic_DNA"/>
</dbReference>
<dbReference type="PANTHER" id="PTHR13355:SF11">
    <property type="entry name" value="GLUCOSAMINE 6-PHOSPHATE N-ACETYLTRANSFERASE"/>
    <property type="match status" value="1"/>
</dbReference>
<dbReference type="RefSeq" id="WP_320005069.1">
    <property type="nucleotide sequence ID" value="NZ_JAUHJS010000007.1"/>
</dbReference>
<sequence length="143" mass="16410">MKAELIKHQADTDAAMALRFEVFVDEQKVPAEEERDEFEESCRHFIVKDEKGAAIGTARWRTTAKGVKLERFAVHKNWRGKGIGSLLVKAVLEDVVSFPELTKKKKYMHAQLDAVPLYAKFGFLKTGEPFDECGIMHYLMEKY</sequence>
<dbReference type="Pfam" id="PF13673">
    <property type="entry name" value="Acetyltransf_10"/>
    <property type="match status" value="1"/>
</dbReference>
<evidence type="ECO:0000313" key="3">
    <source>
        <dbReference type="Proteomes" id="UP001168552"/>
    </source>
</evidence>
<dbReference type="InterPro" id="IPR016181">
    <property type="entry name" value="Acyl_CoA_acyltransferase"/>
</dbReference>
<protein>
    <submittedName>
        <fullName evidence="2">GNAT family N-acetyltransferase</fullName>
        <ecNumber evidence="2">2.3.1.-</ecNumber>
    </submittedName>
</protein>
<dbReference type="InterPro" id="IPR039143">
    <property type="entry name" value="GNPNAT1-like"/>
</dbReference>
<keyword evidence="3" id="KW-1185">Reference proteome</keyword>
<dbReference type="InterPro" id="IPR000182">
    <property type="entry name" value="GNAT_dom"/>
</dbReference>
<proteinExistence type="predicted"/>
<dbReference type="Gene3D" id="3.40.630.30">
    <property type="match status" value="1"/>
</dbReference>